<dbReference type="Proteomes" id="UP000054279">
    <property type="component" value="Unassembled WGS sequence"/>
</dbReference>
<dbReference type="HOGENOM" id="CLU_1230573_0_0_1"/>
<proteinExistence type="predicted"/>
<accession>A0A0C9V875</accession>
<organism evidence="2 3">
    <name type="scientific">Sphaerobolus stellatus (strain SS14)</name>
    <dbReference type="NCBI Taxonomy" id="990650"/>
    <lineage>
        <taxon>Eukaryota</taxon>
        <taxon>Fungi</taxon>
        <taxon>Dikarya</taxon>
        <taxon>Basidiomycota</taxon>
        <taxon>Agaricomycotina</taxon>
        <taxon>Agaricomycetes</taxon>
        <taxon>Phallomycetidae</taxon>
        <taxon>Geastrales</taxon>
        <taxon>Sphaerobolaceae</taxon>
        <taxon>Sphaerobolus</taxon>
    </lineage>
</organism>
<dbReference type="OrthoDB" id="26740at2759"/>
<name>A0A0C9V875_SPHS4</name>
<protein>
    <submittedName>
        <fullName evidence="2">Uncharacterized protein</fullName>
    </submittedName>
</protein>
<sequence>MPGLIPTRWPLAQRRLSRYKRDHVSRRMGPHEQAFKGQNARVLKELTPNGEASIGVNIAYNAPLRGEMRIAVWAFAMISLPSASSFSIFGRKDKDANVAKKEDKPYEMKKSPSNTILHPAASDGNLHRAHCFCSPNPLEHGVVIESKGKLKKAIVDSVVLPYVVCIPFFDTTHNTTRGAIFGSIPRDVGRDGVVLGNAIIRKGKSRLGRKVNDDGTDAPSNDKPD</sequence>
<feature type="region of interest" description="Disordered" evidence="1">
    <location>
        <begin position="206"/>
        <end position="225"/>
    </location>
</feature>
<evidence type="ECO:0000313" key="2">
    <source>
        <dbReference type="EMBL" id="KIJ33645.1"/>
    </source>
</evidence>
<gene>
    <name evidence="2" type="ORF">M422DRAFT_264416</name>
</gene>
<dbReference type="EMBL" id="KN837210">
    <property type="protein sequence ID" value="KIJ33645.1"/>
    <property type="molecule type" value="Genomic_DNA"/>
</dbReference>
<evidence type="ECO:0000313" key="3">
    <source>
        <dbReference type="Proteomes" id="UP000054279"/>
    </source>
</evidence>
<keyword evidence="3" id="KW-1185">Reference proteome</keyword>
<evidence type="ECO:0000256" key="1">
    <source>
        <dbReference type="SAM" id="MobiDB-lite"/>
    </source>
</evidence>
<reference evidence="2 3" key="1">
    <citation type="submission" date="2014-06" db="EMBL/GenBank/DDBJ databases">
        <title>Evolutionary Origins and Diversification of the Mycorrhizal Mutualists.</title>
        <authorList>
            <consortium name="DOE Joint Genome Institute"/>
            <consortium name="Mycorrhizal Genomics Consortium"/>
            <person name="Kohler A."/>
            <person name="Kuo A."/>
            <person name="Nagy L.G."/>
            <person name="Floudas D."/>
            <person name="Copeland A."/>
            <person name="Barry K.W."/>
            <person name="Cichocki N."/>
            <person name="Veneault-Fourrey C."/>
            <person name="LaButti K."/>
            <person name="Lindquist E.A."/>
            <person name="Lipzen A."/>
            <person name="Lundell T."/>
            <person name="Morin E."/>
            <person name="Murat C."/>
            <person name="Riley R."/>
            <person name="Ohm R."/>
            <person name="Sun H."/>
            <person name="Tunlid A."/>
            <person name="Henrissat B."/>
            <person name="Grigoriev I.V."/>
            <person name="Hibbett D.S."/>
            <person name="Martin F."/>
        </authorList>
    </citation>
    <scope>NUCLEOTIDE SEQUENCE [LARGE SCALE GENOMIC DNA]</scope>
    <source>
        <strain evidence="2 3">SS14</strain>
    </source>
</reference>
<dbReference type="AlphaFoldDB" id="A0A0C9V875"/>